<proteinExistence type="predicted"/>
<gene>
    <name evidence="5" type="ordered locus">MMOB5310</name>
</gene>
<dbReference type="OrthoDB" id="398650at2"/>
<dbReference type="SUPFAM" id="SSF50249">
    <property type="entry name" value="Nucleic acid-binding proteins"/>
    <property type="match status" value="1"/>
</dbReference>
<dbReference type="InterPro" id="IPR012340">
    <property type="entry name" value="NA-bd_OB-fold"/>
</dbReference>
<keyword evidence="2 3" id="KW-0694">RNA-binding</keyword>
<dbReference type="Gene3D" id="3.30.1940.10">
    <property type="entry name" value="YtpR-like"/>
    <property type="match status" value="1"/>
</dbReference>
<dbReference type="CDD" id="cd02796">
    <property type="entry name" value="tRNA_bind_bactPheRS"/>
    <property type="match status" value="1"/>
</dbReference>
<evidence type="ECO:0000259" key="4">
    <source>
        <dbReference type="PROSITE" id="PS50886"/>
    </source>
</evidence>
<evidence type="ECO:0000256" key="3">
    <source>
        <dbReference type="PROSITE-ProRule" id="PRU00209"/>
    </source>
</evidence>
<dbReference type="RefSeq" id="WP_011265051.1">
    <property type="nucleotide sequence ID" value="NC_006908.1"/>
</dbReference>
<organism evidence="5 6">
    <name type="scientific">Mycoplasma mobile (strain ATCC 43663 / 163K / NCTC 11711)</name>
    <name type="common">Mesomycoplasma mobile</name>
    <dbReference type="NCBI Taxonomy" id="267748"/>
    <lineage>
        <taxon>Bacteria</taxon>
        <taxon>Bacillati</taxon>
        <taxon>Mycoplasmatota</taxon>
        <taxon>Mycoplasmoidales</taxon>
        <taxon>Metamycoplasmataceae</taxon>
        <taxon>Mesomycoplasma</taxon>
    </lineage>
</organism>
<dbReference type="HOGENOM" id="CLU_098250_1_0_14"/>
<dbReference type="InterPro" id="IPR037154">
    <property type="entry name" value="YtpR-like_sf"/>
</dbReference>
<dbReference type="STRING" id="267748.MMOB5310"/>
<name>Q6KHB3_MYCM1</name>
<dbReference type="GO" id="GO:0000049">
    <property type="term" value="F:tRNA binding"/>
    <property type="evidence" value="ECO:0007669"/>
    <property type="project" value="UniProtKB-UniRule"/>
</dbReference>
<evidence type="ECO:0000256" key="1">
    <source>
        <dbReference type="ARBA" id="ARBA00022555"/>
    </source>
</evidence>
<sequence>MALIFKQSNNFYINFNNLEEDLRIKQSKNFCFIYSKEKLVALNIFDFDKFSYLKEGFSILAFKEKNILLEEFPEIFKDFIFQPFYLVGFIEKIEKHPNSDKLIIINIKSNKNYKIVTNRIDLKQGEKLVFATSNSYLPNGLKISNSKVVNIESEGMILSYKSLNLKNSDELIKSDFEIGKEFVF</sequence>
<feature type="domain" description="TRNA-binding" evidence="4">
    <location>
        <begin position="79"/>
        <end position="183"/>
    </location>
</feature>
<evidence type="ECO:0000313" key="6">
    <source>
        <dbReference type="Proteomes" id="UP000009072"/>
    </source>
</evidence>
<dbReference type="AlphaFoldDB" id="Q6KHB3"/>
<dbReference type="PROSITE" id="PS50886">
    <property type="entry name" value="TRBD"/>
    <property type="match status" value="1"/>
</dbReference>
<accession>Q6KHB3</accession>
<dbReference type="NCBIfam" id="NF045867">
    <property type="entry name" value="PheT_Nterm_rel"/>
    <property type="match status" value="1"/>
</dbReference>
<reference evidence="5 6" key="1">
    <citation type="journal article" date="2004" name="Genome Res.">
        <title>The complete genome and proteome of Mycoplasma mobile.</title>
        <authorList>
            <person name="Jaffe J.D."/>
            <person name="Stange-Thomann N."/>
            <person name="Smith C."/>
            <person name="DeCaprio D."/>
            <person name="Fisher S."/>
            <person name="Butler J."/>
            <person name="Calvo S."/>
            <person name="Elkins T."/>
            <person name="FitzGerald M.G."/>
            <person name="Hafez N."/>
            <person name="Kodira C.D."/>
            <person name="Major J."/>
            <person name="Wang S."/>
            <person name="Wilkinson J."/>
            <person name="Nicol R."/>
            <person name="Nusbaum C."/>
            <person name="Birren B."/>
            <person name="Berg H.C."/>
            <person name="Church G.M."/>
        </authorList>
    </citation>
    <scope>NUCLEOTIDE SEQUENCE [LARGE SCALE GENOMIC DNA]</scope>
    <source>
        <strain evidence="6">ATCC 43663 / 163K / NCTC 11711</strain>
    </source>
</reference>
<dbReference type="KEGG" id="mmo:MMOB5310"/>
<dbReference type="Proteomes" id="UP000009072">
    <property type="component" value="Chromosome"/>
</dbReference>
<dbReference type="InterPro" id="IPR002547">
    <property type="entry name" value="tRNA-bd_dom"/>
</dbReference>
<keyword evidence="1 3" id="KW-0820">tRNA-binding</keyword>
<dbReference type="Gene3D" id="2.40.50.140">
    <property type="entry name" value="Nucleic acid-binding proteins"/>
    <property type="match status" value="1"/>
</dbReference>
<dbReference type="EMBL" id="AE017308">
    <property type="protein sequence ID" value="AAT28017.1"/>
    <property type="molecule type" value="Genomic_DNA"/>
</dbReference>
<evidence type="ECO:0000256" key="2">
    <source>
        <dbReference type="ARBA" id="ARBA00022884"/>
    </source>
</evidence>
<evidence type="ECO:0000313" key="5">
    <source>
        <dbReference type="EMBL" id="AAT28017.1"/>
    </source>
</evidence>
<protein>
    <submittedName>
        <fullName evidence="5">EMAP domain-containing protein</fullName>
    </submittedName>
</protein>
<dbReference type="Pfam" id="PF01588">
    <property type="entry name" value="tRNA_bind"/>
    <property type="match status" value="1"/>
</dbReference>
<keyword evidence="6" id="KW-1185">Reference proteome</keyword>
<dbReference type="eggNOG" id="COG0073">
    <property type="taxonomic scope" value="Bacteria"/>
</dbReference>
<dbReference type="InterPro" id="IPR033714">
    <property type="entry name" value="tRNA_bind_bactPheRS"/>
</dbReference>